<evidence type="ECO:0000313" key="2">
    <source>
        <dbReference type="EMBL" id="CDW21831.1"/>
    </source>
</evidence>
<name>A0A0K2T8M7_LEPSM</name>
<dbReference type="AlphaFoldDB" id="A0A0K2T8M7"/>
<proteinExistence type="predicted"/>
<feature type="non-terminal residue" evidence="2">
    <location>
        <position position="1"/>
    </location>
</feature>
<keyword evidence="1" id="KW-0472">Membrane</keyword>
<dbReference type="EMBL" id="HACA01004470">
    <property type="protein sequence ID" value="CDW21831.1"/>
    <property type="molecule type" value="Transcribed_RNA"/>
</dbReference>
<dbReference type="SUPFAM" id="SSF81321">
    <property type="entry name" value="Family A G protein-coupled receptor-like"/>
    <property type="match status" value="1"/>
</dbReference>
<protein>
    <submittedName>
        <fullName evidence="2">Uncharacterized protein</fullName>
    </submittedName>
</protein>
<organism evidence="2">
    <name type="scientific">Lepeophtheirus salmonis</name>
    <name type="common">Salmon louse</name>
    <name type="synonym">Caligus salmonis</name>
    <dbReference type="NCBI Taxonomy" id="72036"/>
    <lineage>
        <taxon>Eukaryota</taxon>
        <taxon>Metazoa</taxon>
        <taxon>Ecdysozoa</taxon>
        <taxon>Arthropoda</taxon>
        <taxon>Crustacea</taxon>
        <taxon>Multicrustacea</taxon>
        <taxon>Hexanauplia</taxon>
        <taxon>Copepoda</taxon>
        <taxon>Siphonostomatoida</taxon>
        <taxon>Caligidae</taxon>
        <taxon>Lepeophtheirus</taxon>
    </lineage>
</organism>
<dbReference type="Gene3D" id="1.20.1070.10">
    <property type="entry name" value="Rhodopsin 7-helix transmembrane proteins"/>
    <property type="match status" value="1"/>
</dbReference>
<keyword evidence="1" id="KW-1133">Transmembrane helix</keyword>
<evidence type="ECO:0000256" key="1">
    <source>
        <dbReference type="SAM" id="Phobius"/>
    </source>
</evidence>
<reference evidence="2" key="1">
    <citation type="submission" date="2014-05" db="EMBL/GenBank/DDBJ databases">
        <authorList>
            <person name="Chronopoulou M."/>
        </authorList>
    </citation>
    <scope>NUCLEOTIDE SEQUENCE</scope>
    <source>
        <tissue evidence="2">Whole organism</tissue>
    </source>
</reference>
<feature type="transmembrane region" description="Helical" evidence="1">
    <location>
        <begin position="25"/>
        <end position="52"/>
    </location>
</feature>
<keyword evidence="1" id="KW-0812">Transmembrane</keyword>
<sequence>LTILETFSVKEFKEDYLHNCSGVSVWILFTASISHILLTFNCSINFFVYCFMSSLFRNVMKSWTSKKMKQIKTLFYFDRREQNSSITYYSQNSFKKKESIQAQNVQVDEGLEESKMEQTPSKSRNVLIPLTENILPLYEETKIDENGTIMTSL</sequence>
<accession>A0A0K2T8M7</accession>
<dbReference type="OrthoDB" id="5959154at2759"/>